<comment type="caution">
    <text evidence="14">The sequence shown here is derived from an EMBL/GenBank/DDBJ whole genome shotgun (WGS) entry which is preliminary data.</text>
</comment>
<evidence type="ECO:0000256" key="4">
    <source>
        <dbReference type="ARBA" id="ARBA00022475"/>
    </source>
</evidence>
<evidence type="ECO:0000313" key="15">
    <source>
        <dbReference type="Proteomes" id="UP000179840"/>
    </source>
</evidence>
<feature type="region of interest" description="Disordered" evidence="10">
    <location>
        <begin position="288"/>
        <end position="372"/>
    </location>
</feature>
<feature type="compositionally biased region" description="Polar residues" evidence="10">
    <location>
        <begin position="306"/>
        <end position="327"/>
    </location>
</feature>
<evidence type="ECO:0000313" key="14">
    <source>
        <dbReference type="EMBL" id="OHV98693.1"/>
    </source>
</evidence>
<dbReference type="InterPro" id="IPR045851">
    <property type="entry name" value="AMP-bd_C_sf"/>
</dbReference>
<evidence type="ECO:0000256" key="8">
    <source>
        <dbReference type="ARBA" id="ARBA00023143"/>
    </source>
</evidence>
<dbReference type="AlphaFoldDB" id="A0A1S1UHM5"/>
<evidence type="ECO:0000256" key="6">
    <source>
        <dbReference type="ARBA" id="ARBA00022989"/>
    </source>
</evidence>
<keyword evidence="8 9" id="KW-0975">Bacterial flagellum</keyword>
<comment type="similarity">
    <text evidence="3 9">Belongs to the FliF family.</text>
</comment>
<evidence type="ECO:0000256" key="5">
    <source>
        <dbReference type="ARBA" id="ARBA00022692"/>
    </source>
</evidence>
<name>A0A1S1UHM5_9BURK</name>
<evidence type="ECO:0000256" key="11">
    <source>
        <dbReference type="SAM" id="Phobius"/>
    </source>
</evidence>
<feature type="transmembrane region" description="Helical" evidence="11">
    <location>
        <begin position="38"/>
        <end position="57"/>
    </location>
</feature>
<evidence type="ECO:0000256" key="2">
    <source>
        <dbReference type="ARBA" id="ARBA00004651"/>
    </source>
</evidence>
<dbReference type="Proteomes" id="UP000179840">
    <property type="component" value="Unassembled WGS sequence"/>
</dbReference>
<dbReference type="NCBIfam" id="TIGR00206">
    <property type="entry name" value="fliF"/>
    <property type="match status" value="1"/>
</dbReference>
<protein>
    <recommendedName>
        <fullName evidence="9">Flagellar M-ring protein</fullName>
    </recommendedName>
</protein>
<keyword evidence="5 11" id="KW-0812">Transmembrane</keyword>
<evidence type="ECO:0000259" key="12">
    <source>
        <dbReference type="Pfam" id="PF01514"/>
    </source>
</evidence>
<reference evidence="14 15" key="1">
    <citation type="submission" date="2015-06" db="EMBL/GenBank/DDBJ databases">
        <title>Draft genome sequencing of a biphenyl-degrading bacterium, Janthinobacterium lividum MEG1.</title>
        <authorList>
            <person name="Shimodaira J."/>
            <person name="Hatta T."/>
        </authorList>
    </citation>
    <scope>NUCLEOTIDE SEQUENCE [LARGE SCALE GENOMIC DNA]</scope>
    <source>
        <strain evidence="14 15">MEG1</strain>
    </source>
</reference>
<keyword evidence="14" id="KW-0966">Cell projection</keyword>
<sequence length="571" mass="61670">MAVAEEIDVNRIPPEPAPARSPVESVQAFAKTPMGKNFLRGLGVAALIAIGVALYMWNQPPEYKVLFSNYTDRDGGAITASLDQLGIKHKFSEGGGAILVPTEQVHDARLKLAAQGLPKGGNVGFELMENQKLGVSQFLEQVNFQRALEGELAKSIESVSAVDTARVHLALPKPSVFVREQQKPTASVLLNLHPGRGLDQLQVSAIVHLVASSVPELLPVNVTVVDQAGTLLSNQEKDKDRANGIKSLDPNQLKYVQQLQQSVIKQVESILLPIVGEGNVRAEATADVDFSQSEQAAETYKPNSPPEASTIRSQQTSESTGAGNANPSGVPGALSNQPPGVATAPLTAEAPGAPGGAPTAPSQKESTTNYEVDKTVRYEQKSMGGLRRLSVAVVVNYRRSFDKDGKVTVKPISPAEMVQINNLVKEAMGYNKERGDSFSVANSPFDGIDRAPEGKLEWWRDPANLPLAKELAKFLITALILLYIFIKIVRPMLRPVMRKIDDFGAPPPVIEPELAKDGAENEVLLSEAELEELEEDTARGYRENLAMARKLAQDDPRVVANVIKAWIGNNE</sequence>
<gene>
    <name evidence="14" type="ORF">AKG95_05705</name>
</gene>
<feature type="transmembrane region" description="Helical" evidence="11">
    <location>
        <begin position="471"/>
        <end position="489"/>
    </location>
</feature>
<dbReference type="RefSeq" id="WP_071075866.1">
    <property type="nucleotide sequence ID" value="NZ_LFKP01000003.1"/>
</dbReference>
<dbReference type="GO" id="GO:0071973">
    <property type="term" value="P:bacterial-type flagellum-dependent cell motility"/>
    <property type="evidence" value="ECO:0007669"/>
    <property type="project" value="InterPro"/>
</dbReference>
<dbReference type="PRINTS" id="PR01009">
    <property type="entry name" value="FLGMRINGFLIF"/>
</dbReference>
<evidence type="ECO:0000256" key="7">
    <source>
        <dbReference type="ARBA" id="ARBA00023136"/>
    </source>
</evidence>
<keyword evidence="14" id="KW-0969">Cilium</keyword>
<dbReference type="InterPro" id="IPR000067">
    <property type="entry name" value="FlgMring_FliF"/>
</dbReference>
<proteinExistence type="inferred from homology"/>
<feature type="domain" description="Flagellar M-ring C-terminal" evidence="13">
    <location>
        <begin position="271"/>
        <end position="445"/>
    </location>
</feature>
<feature type="region of interest" description="Disordered" evidence="10">
    <location>
        <begin position="1"/>
        <end position="20"/>
    </location>
</feature>
<dbReference type="EMBL" id="LFKP01000003">
    <property type="protein sequence ID" value="OHV98693.1"/>
    <property type="molecule type" value="Genomic_DNA"/>
</dbReference>
<dbReference type="Gene3D" id="3.30.300.30">
    <property type="match status" value="1"/>
</dbReference>
<evidence type="ECO:0000256" key="1">
    <source>
        <dbReference type="ARBA" id="ARBA00004117"/>
    </source>
</evidence>
<dbReference type="GO" id="GO:0005886">
    <property type="term" value="C:plasma membrane"/>
    <property type="evidence" value="ECO:0007669"/>
    <property type="project" value="UniProtKB-SubCell"/>
</dbReference>
<comment type="subcellular location">
    <subcellularLocation>
        <location evidence="1 9">Bacterial flagellum basal body</location>
    </subcellularLocation>
    <subcellularLocation>
        <location evidence="2">Cell membrane</location>
        <topology evidence="2">Multi-pass membrane protein</topology>
    </subcellularLocation>
</comment>
<dbReference type="PIRSF" id="PIRSF004862">
    <property type="entry name" value="FliF"/>
    <property type="match status" value="1"/>
</dbReference>
<feature type="compositionally biased region" description="Low complexity" evidence="10">
    <location>
        <begin position="342"/>
        <end position="361"/>
    </location>
</feature>
<organism evidence="14 15">
    <name type="scientific">Janthinobacterium lividum</name>
    <dbReference type="NCBI Taxonomy" id="29581"/>
    <lineage>
        <taxon>Bacteria</taxon>
        <taxon>Pseudomonadati</taxon>
        <taxon>Pseudomonadota</taxon>
        <taxon>Betaproteobacteria</taxon>
        <taxon>Burkholderiales</taxon>
        <taxon>Oxalobacteraceae</taxon>
        <taxon>Janthinobacterium</taxon>
    </lineage>
</organism>
<dbReference type="Pfam" id="PF01514">
    <property type="entry name" value="YscJ_FliF"/>
    <property type="match status" value="1"/>
</dbReference>
<evidence type="ECO:0000256" key="10">
    <source>
        <dbReference type="SAM" id="MobiDB-lite"/>
    </source>
</evidence>
<keyword evidence="14" id="KW-0282">Flagellum</keyword>
<keyword evidence="7 11" id="KW-0472">Membrane</keyword>
<evidence type="ECO:0000256" key="3">
    <source>
        <dbReference type="ARBA" id="ARBA00007971"/>
    </source>
</evidence>
<dbReference type="PANTHER" id="PTHR30046">
    <property type="entry name" value="FLAGELLAR M-RING PROTEIN"/>
    <property type="match status" value="1"/>
</dbReference>
<dbReference type="InterPro" id="IPR013556">
    <property type="entry name" value="Flag_M-ring_C"/>
</dbReference>
<dbReference type="GO" id="GO:0009431">
    <property type="term" value="C:bacterial-type flagellum basal body, MS ring"/>
    <property type="evidence" value="ECO:0007669"/>
    <property type="project" value="InterPro"/>
</dbReference>
<evidence type="ECO:0000256" key="9">
    <source>
        <dbReference type="PIRNR" id="PIRNR004862"/>
    </source>
</evidence>
<evidence type="ECO:0000259" key="13">
    <source>
        <dbReference type="Pfam" id="PF08345"/>
    </source>
</evidence>
<accession>A0A1S1UHM5</accession>
<dbReference type="InterPro" id="IPR006182">
    <property type="entry name" value="FliF_N_dom"/>
</dbReference>
<keyword evidence="6 11" id="KW-1133">Transmembrane helix</keyword>
<dbReference type="PANTHER" id="PTHR30046:SF0">
    <property type="entry name" value="FLAGELLAR M-RING PROTEIN"/>
    <property type="match status" value="1"/>
</dbReference>
<feature type="domain" description="Flagellar M-ring N-terminal" evidence="12">
    <location>
        <begin position="59"/>
        <end position="233"/>
    </location>
</feature>
<keyword evidence="4" id="KW-1003">Cell membrane</keyword>
<dbReference type="GO" id="GO:0003774">
    <property type="term" value="F:cytoskeletal motor activity"/>
    <property type="evidence" value="ECO:0007669"/>
    <property type="project" value="InterPro"/>
</dbReference>
<dbReference type="InterPro" id="IPR043427">
    <property type="entry name" value="YscJ/FliF"/>
</dbReference>
<dbReference type="Pfam" id="PF08345">
    <property type="entry name" value="YscJ_FliF_C"/>
    <property type="match status" value="1"/>
</dbReference>
<comment type="function">
    <text evidence="9">The M ring may be actively involved in energy transduction.</text>
</comment>